<dbReference type="GO" id="GO:0005829">
    <property type="term" value="C:cytosol"/>
    <property type="evidence" value="ECO:0007669"/>
    <property type="project" value="GOC"/>
</dbReference>
<dbReference type="InterPro" id="IPR003124">
    <property type="entry name" value="WH2_dom"/>
</dbReference>
<dbReference type="GO" id="GO:0042147">
    <property type="term" value="P:retrograde transport, endosome to Golgi"/>
    <property type="evidence" value="ECO:0007669"/>
    <property type="project" value="TreeGrafter"/>
</dbReference>
<dbReference type="GO" id="GO:0071203">
    <property type="term" value="C:WASH complex"/>
    <property type="evidence" value="ECO:0007669"/>
    <property type="project" value="InterPro"/>
</dbReference>
<comment type="caution">
    <text evidence="5">The sequence shown here is derived from an EMBL/GenBank/DDBJ whole genome shotgun (WGS) entry which is preliminary data.</text>
</comment>
<dbReference type="GO" id="GO:0005769">
    <property type="term" value="C:early endosome"/>
    <property type="evidence" value="ECO:0007669"/>
    <property type="project" value="InterPro"/>
</dbReference>
<dbReference type="PROSITE" id="PS51082">
    <property type="entry name" value="WH2"/>
    <property type="match status" value="1"/>
</dbReference>
<comment type="similarity">
    <text evidence="1">Belongs to the WASH1 family.</text>
</comment>
<dbReference type="AlphaFoldDB" id="A0A8S1DCZ6"/>
<organism evidence="5 6">
    <name type="scientific">Cloeon dipterum</name>
    <dbReference type="NCBI Taxonomy" id="197152"/>
    <lineage>
        <taxon>Eukaryota</taxon>
        <taxon>Metazoa</taxon>
        <taxon>Ecdysozoa</taxon>
        <taxon>Arthropoda</taxon>
        <taxon>Hexapoda</taxon>
        <taxon>Insecta</taxon>
        <taxon>Pterygota</taxon>
        <taxon>Palaeoptera</taxon>
        <taxon>Ephemeroptera</taxon>
        <taxon>Pisciforma</taxon>
        <taxon>Baetidae</taxon>
        <taxon>Cloeon</taxon>
    </lineage>
</organism>
<evidence type="ECO:0000256" key="1">
    <source>
        <dbReference type="ARBA" id="ARBA00005602"/>
    </source>
</evidence>
<evidence type="ECO:0000256" key="3">
    <source>
        <dbReference type="SAM" id="MobiDB-lite"/>
    </source>
</evidence>
<feature type="region of interest" description="Disordered" evidence="3">
    <location>
        <begin position="239"/>
        <end position="381"/>
    </location>
</feature>
<dbReference type="GO" id="GO:0032456">
    <property type="term" value="P:endocytic recycling"/>
    <property type="evidence" value="ECO:0007669"/>
    <property type="project" value="TreeGrafter"/>
</dbReference>
<evidence type="ECO:0000256" key="2">
    <source>
        <dbReference type="ARBA" id="ARBA00023203"/>
    </source>
</evidence>
<gene>
    <name evidence="5" type="ORF">CLODIP_2_CD14607</name>
</gene>
<dbReference type="GO" id="GO:0034314">
    <property type="term" value="P:Arp2/3 complex-mediated actin nucleation"/>
    <property type="evidence" value="ECO:0007669"/>
    <property type="project" value="InterPro"/>
</dbReference>
<dbReference type="InterPro" id="IPR028290">
    <property type="entry name" value="WASH1"/>
</dbReference>
<dbReference type="GO" id="GO:0043015">
    <property type="term" value="F:gamma-tubulin binding"/>
    <property type="evidence" value="ECO:0007669"/>
    <property type="project" value="TreeGrafter"/>
</dbReference>
<dbReference type="InterPro" id="IPR021854">
    <property type="entry name" value="WASH1_WAHD"/>
</dbReference>
<dbReference type="EMBL" id="CADEPI010000205">
    <property type="protein sequence ID" value="CAB3380318.1"/>
    <property type="molecule type" value="Genomic_DNA"/>
</dbReference>
<name>A0A8S1DCZ6_9INSE</name>
<feature type="compositionally biased region" description="Pro residues" evidence="3">
    <location>
        <begin position="259"/>
        <end position="280"/>
    </location>
</feature>
<protein>
    <recommendedName>
        <fullName evidence="4">WH2 domain-containing protein</fullName>
    </recommendedName>
</protein>
<dbReference type="GO" id="GO:0003779">
    <property type="term" value="F:actin binding"/>
    <property type="evidence" value="ECO:0007669"/>
    <property type="project" value="UniProtKB-KW"/>
</dbReference>
<keyword evidence="2" id="KW-0009">Actin-binding</keyword>
<evidence type="ECO:0000313" key="6">
    <source>
        <dbReference type="Proteomes" id="UP000494165"/>
    </source>
</evidence>
<reference evidence="5 6" key="1">
    <citation type="submission" date="2020-04" db="EMBL/GenBank/DDBJ databases">
        <authorList>
            <person name="Alioto T."/>
            <person name="Alioto T."/>
            <person name="Gomez Garrido J."/>
        </authorList>
    </citation>
    <scope>NUCLEOTIDE SEQUENCE [LARGE SCALE GENOMIC DNA]</scope>
</reference>
<dbReference type="Proteomes" id="UP000494165">
    <property type="component" value="Unassembled WGS sequence"/>
</dbReference>
<evidence type="ECO:0000313" key="5">
    <source>
        <dbReference type="EMBL" id="CAB3380318.1"/>
    </source>
</evidence>
<feature type="compositionally biased region" description="Basic and acidic residues" evidence="3">
    <location>
        <begin position="329"/>
        <end position="344"/>
    </location>
</feature>
<feature type="domain" description="WH2" evidence="4">
    <location>
        <begin position="342"/>
        <end position="362"/>
    </location>
</feature>
<proteinExistence type="inferred from homology"/>
<dbReference type="OrthoDB" id="307871at2759"/>
<dbReference type="GO" id="GO:0043014">
    <property type="term" value="F:alpha-tubulin binding"/>
    <property type="evidence" value="ECO:0007669"/>
    <property type="project" value="InterPro"/>
</dbReference>
<accession>A0A8S1DCZ6</accession>
<feature type="compositionally biased region" description="Pro residues" evidence="3">
    <location>
        <begin position="287"/>
        <end position="317"/>
    </location>
</feature>
<feature type="compositionally biased region" description="Basic and acidic residues" evidence="3">
    <location>
        <begin position="361"/>
        <end position="381"/>
    </location>
</feature>
<dbReference type="GO" id="GO:0055037">
    <property type="term" value="C:recycling endosome"/>
    <property type="evidence" value="ECO:0007669"/>
    <property type="project" value="TreeGrafter"/>
</dbReference>
<sequence length="399" mass="43712">MAEPIYEVPVIHQDLRQDETIVQIADSLEYLQKCANQIFTKIESKLEESARKLNAIQQRTAVSKQNIQKLTGIKKATKVISSAKYPASDEYHPYKSIFPTDAKLVFTSNNIPIKSTIQIASDKNIQEKMQFYHVKNTTKMLRRNFEITIDEGLGNLPRNITSVSSLLLFNTTENPYKTNLADCFGLHYKIKHAVAEPQEAKTKPVANAMQSIPIEPETQLGFYSPGAAEVPELDIPMDLPNLPGIADDLDFSFSDSPPVAVPSPPSEPKPKPTPAPPPIRQPEATSPAPPAVIVPAAPAPPAAAPPPPPPPPPPPVGPIFVEATSNTPVEKKATPKPEVGDERANLMAAIRQAGGKMKLRSVSEKKMESKKKKQEEKEKVVSGDLMADLHAKLMLRRTV</sequence>
<keyword evidence="6" id="KW-1185">Reference proteome</keyword>
<dbReference type="PANTHER" id="PTHR23331:SF1">
    <property type="entry name" value="WASH COMPLEX SUBUNIT 1"/>
    <property type="match status" value="1"/>
</dbReference>
<dbReference type="Pfam" id="PF11945">
    <property type="entry name" value="WASH_WAHD"/>
    <property type="match status" value="1"/>
</dbReference>
<dbReference type="GO" id="GO:0006887">
    <property type="term" value="P:exocytosis"/>
    <property type="evidence" value="ECO:0007669"/>
    <property type="project" value="TreeGrafter"/>
</dbReference>
<evidence type="ECO:0000259" key="4">
    <source>
        <dbReference type="PROSITE" id="PS51082"/>
    </source>
</evidence>
<dbReference type="PANTHER" id="PTHR23331">
    <property type="entry name" value="CXYORF1"/>
    <property type="match status" value="1"/>
</dbReference>